<feature type="compositionally biased region" description="Basic and acidic residues" evidence="1">
    <location>
        <begin position="650"/>
        <end position="661"/>
    </location>
</feature>
<dbReference type="Proteomes" id="UP000078560">
    <property type="component" value="Unassembled WGS sequence"/>
</dbReference>
<gene>
    <name evidence="3" type="ORF">POVCU2_0045740</name>
</gene>
<organism evidence="3 4">
    <name type="scientific">Plasmodium ovale curtisi</name>
    <dbReference type="NCBI Taxonomy" id="864141"/>
    <lineage>
        <taxon>Eukaryota</taxon>
        <taxon>Sar</taxon>
        <taxon>Alveolata</taxon>
        <taxon>Apicomplexa</taxon>
        <taxon>Aconoidasida</taxon>
        <taxon>Haemosporida</taxon>
        <taxon>Plasmodiidae</taxon>
        <taxon>Plasmodium</taxon>
        <taxon>Plasmodium (Plasmodium)</taxon>
    </lineage>
</organism>
<feature type="transmembrane region" description="Helical" evidence="2">
    <location>
        <begin position="869"/>
        <end position="888"/>
    </location>
</feature>
<feature type="compositionally biased region" description="Basic residues" evidence="1">
    <location>
        <begin position="634"/>
        <end position="645"/>
    </location>
</feature>
<keyword evidence="2" id="KW-1133">Transmembrane helix</keyword>
<feature type="compositionally biased region" description="Polar residues" evidence="1">
    <location>
        <begin position="611"/>
        <end position="628"/>
    </location>
</feature>
<name>A0A1A8W5E0_PLAOA</name>
<feature type="region of interest" description="Disordered" evidence="1">
    <location>
        <begin position="609"/>
        <end position="668"/>
    </location>
</feature>
<reference evidence="4" key="1">
    <citation type="submission" date="2016-05" db="EMBL/GenBank/DDBJ databases">
        <authorList>
            <person name="Naeem Raeece"/>
        </authorList>
    </citation>
    <scope>NUCLEOTIDE SEQUENCE [LARGE SCALE GENOMIC DNA]</scope>
</reference>
<proteinExistence type="predicted"/>
<feature type="transmembrane region" description="Helical" evidence="2">
    <location>
        <begin position="1201"/>
        <end position="1221"/>
    </location>
</feature>
<dbReference type="EMBL" id="FLQU01000605">
    <property type="protein sequence ID" value="SBS87996.1"/>
    <property type="molecule type" value="Genomic_DNA"/>
</dbReference>
<feature type="transmembrane region" description="Helical" evidence="2">
    <location>
        <begin position="900"/>
        <end position="919"/>
    </location>
</feature>
<evidence type="ECO:0000313" key="4">
    <source>
        <dbReference type="Proteomes" id="UP000078560"/>
    </source>
</evidence>
<evidence type="ECO:0000256" key="1">
    <source>
        <dbReference type="SAM" id="MobiDB-lite"/>
    </source>
</evidence>
<keyword evidence="2" id="KW-0472">Membrane</keyword>
<sequence length="1463" mass="170759">MREAPPIVTLTKEGDSRKENYPYNFQKKNDKILSYLKNESKINFLLSKAIEIKRMNFLKSGELEKVAFNERQKEGENFYGNTLNSACAINDNTKLGITSDITHLIGKNAKESYKFDMHTPPGKKKRKGKSTLLNKIVRLSREATQVEISPNQFCNNGYVEGIKTSRAYSCSKIKYTNDNSHTNYCDMKYNIFVEGLKNEENSEKSIIHKSIPREKNIFMNNNLNVKKGNYTGKGTKMNCDNLLQIYEHRYLQSISKNKRRTTSIKYDGKMGYLPVQMSAHSFELLNSEEKNNEKNTYPNSSKHVFRDTTFKQVKELNNEKLRTNNVSRNDIKEEHITGEYVHNNGNNNTKYVNISKKKMNNYDNLSCHSNKAHVKRNPFSTSKSLSNSNSKKYDKVLCTQSTYTCRSYTDDILLNRKMEQDTFQHFFINHDNVIGNNFRQSSENDSISIDNTKKQSNKSYLEILKKKKKKKKLLGKKKYIQEVIPSESLGSESTWSEIYNEEEKPTHLSILSNGEKDVRYKNRKHEKGKHILIKNVLIQELRNDLYSSITQEELVKTACQRSPEQMYKREDKNMHINNGSSEQITNSVNRLHHFESKRSDAEYVSVHLTRGGSSQGEESTLQRGNTITGDVVNKKRALQKSRKKIPSQNKGREEHNSREDQTSNLALTNRVKEYLKGVSNNNSTSCENSYRCKRNIGSYESEDINKKHIKGNSPQVIIYKAEGTNSKEYISIKIESKEGHVKKNLLKDKNAVRKKETENSKTCTKREIAEKYNNAKGVSNDDMTEKPERYAVCKYTKNDHSNGEHFINWRESTNMSRKTRGVNSGTPFFPIFFIYKSKICVQGNVKTYVHLADNMNGTICNIFIYKKKILFFHTFLYTLNVLLFYKLLESEKKYKEGSIMTKGIMCILYFLIIELYILFLNNAFYFFFKNWIQKTVFALDRVNLIHALSILFPQYSSFFKKHFSLAQRDTHCFYKEVQKYEKKDDRNGITHHLRSILRSNLPIENERSVHFSSKEVNKERQNDVQRVNAVDILTSNNADSLHYKGKWINMKEIDGKEQIQSKLQREKGNKAFSFKMPKNGEDIFKYSSIKNTNRLTHFSDITNGRKESALPMHEQIIPNDYVEMANLKLPCQGKNIIDENIIDLIFFLLNKQKELNLNQFFFLKLRKYNNLSVIFFATLLIYTTIILEIKDPFYFHVKANFFFFLFASTIILLQAIFCIAVEIKSLFTERIGIFLNKRNTSLDYQLYKTCNDGNSVSVLLLAAKKNGHIFHIPRNKISKGLYTHVTQKSEDQHNMCVCRTENIPLILIPGKNASYNTSLFLLYPCVNMYMPLFNWMKNNFHFSKAVADVKNKKTLCNIFKCSNGTKTSVEKLELKPQHKLYDIELCNINMNSVKRDFMIIKNSPEQIYNLFNNYIYISNSSIDRKDNLRKVLYFKWKARKSYKKRVLNLPSTKSRRRYAQKNR</sequence>
<evidence type="ECO:0000313" key="3">
    <source>
        <dbReference type="EMBL" id="SBS87996.1"/>
    </source>
</evidence>
<feature type="transmembrane region" description="Helical" evidence="2">
    <location>
        <begin position="1168"/>
        <end position="1189"/>
    </location>
</feature>
<accession>A0A1A8W5E0</accession>
<evidence type="ECO:0000256" key="2">
    <source>
        <dbReference type="SAM" id="Phobius"/>
    </source>
</evidence>
<keyword evidence="2" id="KW-0812">Transmembrane</keyword>
<protein>
    <submittedName>
        <fullName evidence="3">Uncharacterized protein</fullName>
    </submittedName>
</protein>